<evidence type="ECO:0000313" key="2">
    <source>
        <dbReference type="Proteomes" id="UP000887013"/>
    </source>
</evidence>
<dbReference type="Proteomes" id="UP000887013">
    <property type="component" value="Unassembled WGS sequence"/>
</dbReference>
<dbReference type="AlphaFoldDB" id="A0A8X6N050"/>
<reference evidence="1" key="1">
    <citation type="submission" date="2020-08" db="EMBL/GenBank/DDBJ databases">
        <title>Multicomponent nature underlies the extraordinary mechanical properties of spider dragline silk.</title>
        <authorList>
            <person name="Kono N."/>
            <person name="Nakamura H."/>
            <person name="Mori M."/>
            <person name="Yoshida Y."/>
            <person name="Ohtoshi R."/>
            <person name="Malay A.D."/>
            <person name="Moran D.A.P."/>
            <person name="Tomita M."/>
            <person name="Numata K."/>
            <person name="Arakawa K."/>
        </authorList>
    </citation>
    <scope>NUCLEOTIDE SEQUENCE</scope>
</reference>
<accession>A0A8X6N050</accession>
<evidence type="ECO:0000313" key="1">
    <source>
        <dbReference type="EMBL" id="GFS86791.1"/>
    </source>
</evidence>
<gene>
    <name evidence="1" type="primary">AVEN_267803_1</name>
    <name evidence="1" type="ORF">NPIL_140731</name>
</gene>
<name>A0A8X6N050_NEPPI</name>
<comment type="caution">
    <text evidence="1">The sequence shown here is derived from an EMBL/GenBank/DDBJ whole genome shotgun (WGS) entry which is preliminary data.</text>
</comment>
<proteinExistence type="predicted"/>
<sequence>MPTTSIKISSCVFLTLPRVTASFRTLNDVHLPKAGNQRRSAFLAAGSLTSIRGEIASAFYLTIFLMSLAHKNPERGRSKQPYPAFSRSVPSVKHRIIEGIDFDLQTTFYQWPAASNSLPSFPPPLPPIPNFFSFSRPLISF</sequence>
<keyword evidence="2" id="KW-1185">Reference proteome</keyword>
<protein>
    <submittedName>
        <fullName evidence="1">Uncharacterized protein</fullName>
    </submittedName>
</protein>
<dbReference type="OrthoDB" id="6433626at2759"/>
<dbReference type="EMBL" id="BMAW01098819">
    <property type="protein sequence ID" value="GFS86791.1"/>
    <property type="molecule type" value="Genomic_DNA"/>
</dbReference>
<organism evidence="1 2">
    <name type="scientific">Nephila pilipes</name>
    <name type="common">Giant wood spider</name>
    <name type="synonym">Nephila maculata</name>
    <dbReference type="NCBI Taxonomy" id="299642"/>
    <lineage>
        <taxon>Eukaryota</taxon>
        <taxon>Metazoa</taxon>
        <taxon>Ecdysozoa</taxon>
        <taxon>Arthropoda</taxon>
        <taxon>Chelicerata</taxon>
        <taxon>Arachnida</taxon>
        <taxon>Araneae</taxon>
        <taxon>Araneomorphae</taxon>
        <taxon>Entelegynae</taxon>
        <taxon>Araneoidea</taxon>
        <taxon>Nephilidae</taxon>
        <taxon>Nephila</taxon>
    </lineage>
</organism>